<keyword evidence="1" id="KW-0812">Transmembrane</keyword>
<evidence type="ECO:0000313" key="2">
    <source>
        <dbReference type="EMBL" id="CAD8761788.1"/>
    </source>
</evidence>
<proteinExistence type="predicted"/>
<feature type="transmembrane region" description="Helical" evidence="1">
    <location>
        <begin position="38"/>
        <end position="58"/>
    </location>
</feature>
<accession>A0A7S0UMR5</accession>
<name>A0A7S0UMR5_9STRA</name>
<organism evidence="2">
    <name type="scientific">Pseudo-nitzschia delicatissima</name>
    <dbReference type="NCBI Taxonomy" id="44447"/>
    <lineage>
        <taxon>Eukaryota</taxon>
        <taxon>Sar</taxon>
        <taxon>Stramenopiles</taxon>
        <taxon>Ochrophyta</taxon>
        <taxon>Bacillariophyta</taxon>
        <taxon>Bacillariophyceae</taxon>
        <taxon>Bacillariophycidae</taxon>
        <taxon>Bacillariales</taxon>
        <taxon>Bacillariaceae</taxon>
        <taxon>Pseudo-nitzschia</taxon>
    </lineage>
</organism>
<keyword evidence="1" id="KW-1133">Transmembrane helix</keyword>
<gene>
    <name evidence="2" type="ORF">PDEL1432_LOCUS1828</name>
</gene>
<sequence>MGSLTRKLIKGRRELGERRRKKIHRPDTDNMIPKANLYVFRFMLCAFFAFGIVLSGYAPNKSPKLPEGFCEHGDVTATTGECMCHWQHKDGCVGSKCQYQMGLSFYHYSCEDCKCVKEP</sequence>
<dbReference type="AlphaFoldDB" id="A0A7S0UMR5"/>
<protein>
    <submittedName>
        <fullName evidence="2">Uncharacterized protein</fullName>
    </submittedName>
</protein>
<dbReference type="EMBL" id="HBFL01002565">
    <property type="protein sequence ID" value="CAD8761788.1"/>
    <property type="molecule type" value="Transcribed_RNA"/>
</dbReference>
<evidence type="ECO:0000256" key="1">
    <source>
        <dbReference type="SAM" id="Phobius"/>
    </source>
</evidence>
<reference evidence="2" key="1">
    <citation type="submission" date="2021-01" db="EMBL/GenBank/DDBJ databases">
        <authorList>
            <person name="Corre E."/>
            <person name="Pelletier E."/>
            <person name="Niang G."/>
            <person name="Scheremetjew M."/>
            <person name="Finn R."/>
            <person name="Kale V."/>
            <person name="Holt S."/>
            <person name="Cochrane G."/>
            <person name="Meng A."/>
            <person name="Brown T."/>
            <person name="Cohen L."/>
        </authorList>
    </citation>
    <scope>NUCLEOTIDE SEQUENCE</scope>
    <source>
        <strain evidence="2">UNC1205</strain>
    </source>
</reference>
<keyword evidence="1" id="KW-0472">Membrane</keyword>